<gene>
    <name evidence="2" type="ORF">N657DRAFT_657200</name>
</gene>
<evidence type="ECO:0000256" key="1">
    <source>
        <dbReference type="SAM" id="MobiDB-lite"/>
    </source>
</evidence>
<feature type="region of interest" description="Disordered" evidence="1">
    <location>
        <begin position="321"/>
        <end position="421"/>
    </location>
</feature>
<feature type="compositionally biased region" description="Low complexity" evidence="1">
    <location>
        <begin position="477"/>
        <end position="486"/>
    </location>
</feature>
<sequence length="675" mass="73518">MSENSLHPGIHQESGPPSYPDRILDRKIDRRALPQSFSSNLARRGFDPARKASDGSVRSMVSLFEKSAASSDHQKRSRPALAPRASEKASLSSGKRDPQHGHGCNKSDNTSPNRLQECEEQKSRLARSPCTTPSIFPSAQVGYRIEDYSLTLLKHKSYFNNRPLARCLDDVSEEDTKTNVQRVKSKEEGAKELATEDKQGRRDENAHKSKGDRDVLLPSIELDNLMSELLTWKGISDSTPKPKPELECHIRDPAEVKRFWSNVRTQLWVDDVETDGDEPSFTEDSNGKDESVEEDEVHALNPSISIGSFPSTCSQMQIPGHECAPPPMPTRPPPRIPVTPRGRAVSTTSSLSRQRSTARSLGSSPNPASDCPAWEMPPTRRPPAIPATPRGRSVSTTSSLSKQHSTAPSVESFPETARDHPAWDDSLLTPLVGLGITTPGCLDIAELSSDEEPEPELPNLPEGGRPLPIPPREPSSHSRYPSSGSSLWTRPPTWRAPSLQSSSPPPVPPLPSSIPAAPATSDQHHRRRTNHVRNRHQPQSSITATTSISTPSAAAATDISSGSRSIHSRRAPEASTSSTATRSTRADSGSNSELSAAARLRPPPRRKLMTETSISSTATRSTRADSASTTDLLLSAAAPRLPRPPPRRRLTTEEKLSEIDAFLSSPDGEGRKGWI</sequence>
<name>A0AAN6TWZ9_9PEZI</name>
<feature type="compositionally biased region" description="Low complexity" evidence="1">
    <location>
        <begin position="612"/>
        <end position="640"/>
    </location>
</feature>
<dbReference type="EMBL" id="MU853231">
    <property type="protein sequence ID" value="KAK4122323.1"/>
    <property type="molecule type" value="Genomic_DNA"/>
</dbReference>
<feature type="compositionally biased region" description="Low complexity" evidence="1">
    <location>
        <begin position="457"/>
        <end position="466"/>
    </location>
</feature>
<dbReference type="Proteomes" id="UP001302602">
    <property type="component" value="Unassembled WGS sequence"/>
</dbReference>
<feature type="region of interest" description="Disordered" evidence="1">
    <location>
        <begin position="446"/>
        <end position="675"/>
    </location>
</feature>
<comment type="caution">
    <text evidence="2">The sequence shown here is derived from an EMBL/GenBank/DDBJ whole genome shotgun (WGS) entry which is preliminary data.</text>
</comment>
<feature type="region of interest" description="Disordered" evidence="1">
    <location>
        <begin position="273"/>
        <end position="292"/>
    </location>
</feature>
<feature type="compositionally biased region" description="Pro residues" evidence="1">
    <location>
        <begin position="503"/>
        <end position="512"/>
    </location>
</feature>
<feature type="compositionally biased region" description="Low complexity" evidence="1">
    <location>
        <begin position="540"/>
        <end position="565"/>
    </location>
</feature>
<reference evidence="2" key="2">
    <citation type="submission" date="2023-05" db="EMBL/GenBank/DDBJ databases">
        <authorList>
            <consortium name="Lawrence Berkeley National Laboratory"/>
            <person name="Steindorff A."/>
            <person name="Hensen N."/>
            <person name="Bonometti L."/>
            <person name="Westerberg I."/>
            <person name="Brannstrom I.O."/>
            <person name="Guillou S."/>
            <person name="Cros-Aarteil S."/>
            <person name="Calhoun S."/>
            <person name="Haridas S."/>
            <person name="Kuo A."/>
            <person name="Mondo S."/>
            <person name="Pangilinan J."/>
            <person name="Riley R."/>
            <person name="Labutti K."/>
            <person name="Andreopoulos B."/>
            <person name="Lipzen A."/>
            <person name="Chen C."/>
            <person name="Yanf M."/>
            <person name="Daum C."/>
            <person name="Ng V."/>
            <person name="Clum A."/>
            <person name="Ohm R."/>
            <person name="Martin F."/>
            <person name="Silar P."/>
            <person name="Natvig D."/>
            <person name="Lalanne C."/>
            <person name="Gautier V."/>
            <person name="Ament-Velasquez S.L."/>
            <person name="Kruys A."/>
            <person name="Hutchinson M.I."/>
            <person name="Powell A.J."/>
            <person name="Barry K."/>
            <person name="Miller A.N."/>
            <person name="Grigoriev I.V."/>
            <person name="Debuchy R."/>
            <person name="Gladieux P."/>
            <person name="Thoren M.H."/>
            <person name="Johannesson H."/>
        </authorList>
    </citation>
    <scope>NUCLEOTIDE SEQUENCE</scope>
    <source>
        <strain evidence="2">CBS 731.68</strain>
    </source>
</reference>
<organism evidence="2 3">
    <name type="scientific">Parathielavia appendiculata</name>
    <dbReference type="NCBI Taxonomy" id="2587402"/>
    <lineage>
        <taxon>Eukaryota</taxon>
        <taxon>Fungi</taxon>
        <taxon>Dikarya</taxon>
        <taxon>Ascomycota</taxon>
        <taxon>Pezizomycotina</taxon>
        <taxon>Sordariomycetes</taxon>
        <taxon>Sordariomycetidae</taxon>
        <taxon>Sordariales</taxon>
        <taxon>Chaetomiaceae</taxon>
        <taxon>Parathielavia</taxon>
    </lineage>
</organism>
<proteinExistence type="predicted"/>
<feature type="compositionally biased region" description="Basic and acidic residues" evidence="1">
    <location>
        <begin position="44"/>
        <end position="53"/>
    </location>
</feature>
<feature type="compositionally biased region" description="Polar residues" evidence="1">
    <location>
        <begin position="393"/>
        <end position="409"/>
    </location>
</feature>
<accession>A0AAN6TWZ9</accession>
<feature type="compositionally biased region" description="Low complexity" evidence="1">
    <location>
        <begin position="573"/>
        <end position="600"/>
    </location>
</feature>
<dbReference type="AlphaFoldDB" id="A0AAN6TWZ9"/>
<feature type="compositionally biased region" description="Pro residues" evidence="1">
    <location>
        <begin position="324"/>
        <end position="337"/>
    </location>
</feature>
<dbReference type="RefSeq" id="XP_062646094.1">
    <property type="nucleotide sequence ID" value="XM_062794783.1"/>
</dbReference>
<feature type="compositionally biased region" description="Basic and acidic residues" evidence="1">
    <location>
        <begin position="184"/>
        <end position="212"/>
    </location>
</feature>
<protein>
    <submittedName>
        <fullName evidence="2">Uncharacterized protein</fullName>
    </submittedName>
</protein>
<feature type="compositionally biased region" description="Basic and acidic residues" evidence="1">
    <location>
        <begin position="22"/>
        <end position="32"/>
    </location>
</feature>
<feature type="region of interest" description="Disordered" evidence="1">
    <location>
        <begin position="1"/>
        <end position="133"/>
    </location>
</feature>
<evidence type="ECO:0000313" key="2">
    <source>
        <dbReference type="EMBL" id="KAK4122323.1"/>
    </source>
</evidence>
<feature type="compositionally biased region" description="Low complexity" evidence="1">
    <location>
        <begin position="338"/>
        <end position="360"/>
    </location>
</feature>
<keyword evidence="3" id="KW-1185">Reference proteome</keyword>
<evidence type="ECO:0000313" key="3">
    <source>
        <dbReference type="Proteomes" id="UP001302602"/>
    </source>
</evidence>
<feature type="region of interest" description="Disordered" evidence="1">
    <location>
        <begin position="178"/>
        <end position="212"/>
    </location>
</feature>
<reference evidence="2" key="1">
    <citation type="journal article" date="2023" name="Mol. Phylogenet. Evol.">
        <title>Genome-scale phylogeny and comparative genomics of the fungal order Sordariales.</title>
        <authorList>
            <person name="Hensen N."/>
            <person name="Bonometti L."/>
            <person name="Westerberg I."/>
            <person name="Brannstrom I.O."/>
            <person name="Guillou S."/>
            <person name="Cros-Aarteil S."/>
            <person name="Calhoun S."/>
            <person name="Haridas S."/>
            <person name="Kuo A."/>
            <person name="Mondo S."/>
            <person name="Pangilinan J."/>
            <person name="Riley R."/>
            <person name="LaButti K."/>
            <person name="Andreopoulos B."/>
            <person name="Lipzen A."/>
            <person name="Chen C."/>
            <person name="Yan M."/>
            <person name="Daum C."/>
            <person name="Ng V."/>
            <person name="Clum A."/>
            <person name="Steindorff A."/>
            <person name="Ohm R.A."/>
            <person name="Martin F."/>
            <person name="Silar P."/>
            <person name="Natvig D.O."/>
            <person name="Lalanne C."/>
            <person name="Gautier V."/>
            <person name="Ament-Velasquez S.L."/>
            <person name="Kruys A."/>
            <person name="Hutchinson M.I."/>
            <person name="Powell A.J."/>
            <person name="Barry K."/>
            <person name="Miller A.N."/>
            <person name="Grigoriev I.V."/>
            <person name="Debuchy R."/>
            <person name="Gladieux P."/>
            <person name="Hiltunen Thoren M."/>
            <person name="Johannesson H."/>
        </authorList>
    </citation>
    <scope>NUCLEOTIDE SEQUENCE</scope>
    <source>
        <strain evidence="2">CBS 731.68</strain>
    </source>
</reference>
<feature type="compositionally biased region" description="Basic residues" evidence="1">
    <location>
        <begin position="524"/>
        <end position="536"/>
    </location>
</feature>
<dbReference type="GeneID" id="87831552"/>